<dbReference type="Proteomes" id="UP001139486">
    <property type="component" value="Unassembled WGS sequence"/>
</dbReference>
<dbReference type="AlphaFoldDB" id="A0A9X2HWZ0"/>
<evidence type="ECO:0000256" key="1">
    <source>
        <dbReference type="ARBA" id="ARBA00004370"/>
    </source>
</evidence>
<dbReference type="Pfam" id="PF01124">
    <property type="entry name" value="MAPEG"/>
    <property type="match status" value="1"/>
</dbReference>
<evidence type="ECO:0000256" key="4">
    <source>
        <dbReference type="ARBA" id="ARBA00023136"/>
    </source>
</evidence>
<dbReference type="Gene3D" id="1.20.120.550">
    <property type="entry name" value="Membrane associated eicosanoid/glutathione metabolism-like domain"/>
    <property type="match status" value="1"/>
</dbReference>
<protein>
    <submittedName>
        <fullName evidence="6">MAPEG family protein</fullName>
    </submittedName>
</protein>
<comment type="subcellular location">
    <subcellularLocation>
        <location evidence="1">Membrane</location>
    </subcellularLocation>
</comment>
<organism evidence="6 7">
    <name type="scientific">Sphingomonas liriopis</name>
    <dbReference type="NCBI Taxonomy" id="2949094"/>
    <lineage>
        <taxon>Bacteria</taxon>
        <taxon>Pseudomonadati</taxon>
        <taxon>Pseudomonadota</taxon>
        <taxon>Alphaproteobacteria</taxon>
        <taxon>Sphingomonadales</taxon>
        <taxon>Sphingomonadaceae</taxon>
        <taxon>Sphingomonas</taxon>
    </lineage>
</organism>
<comment type="caution">
    <text evidence="6">The sequence shown here is derived from an EMBL/GenBank/DDBJ whole genome shotgun (WGS) entry which is preliminary data.</text>
</comment>
<evidence type="ECO:0000313" key="6">
    <source>
        <dbReference type="EMBL" id="MCP3735093.1"/>
    </source>
</evidence>
<dbReference type="InterPro" id="IPR001129">
    <property type="entry name" value="Membr-assoc_MAPEG"/>
</dbReference>
<sequence>MLLPVTLTIAAAAGIGNIALAMRVVPIRLKDKVLFGDNGDSRLLARTRAHANFVEYTPFVLILMALIEAGGGSARWLGIAGGTFVAARIAHAVGMDRATSNPWRAAGALLTWTILLALAVWALAVAYGYGAAPVIRVLPVEGSPMA</sequence>
<evidence type="ECO:0000256" key="2">
    <source>
        <dbReference type="ARBA" id="ARBA00022692"/>
    </source>
</evidence>
<feature type="transmembrane region" description="Helical" evidence="5">
    <location>
        <begin position="108"/>
        <end position="129"/>
    </location>
</feature>
<name>A0A9X2HWZ0_9SPHN</name>
<feature type="transmembrane region" description="Helical" evidence="5">
    <location>
        <begin position="59"/>
        <end position="87"/>
    </location>
</feature>
<accession>A0A9X2HWZ0</accession>
<evidence type="ECO:0000256" key="3">
    <source>
        <dbReference type="ARBA" id="ARBA00022989"/>
    </source>
</evidence>
<dbReference type="InterPro" id="IPR023352">
    <property type="entry name" value="MAPEG-like_dom_sf"/>
</dbReference>
<dbReference type="GO" id="GO:0016020">
    <property type="term" value="C:membrane"/>
    <property type="evidence" value="ECO:0007669"/>
    <property type="project" value="UniProtKB-SubCell"/>
</dbReference>
<keyword evidence="3 5" id="KW-1133">Transmembrane helix</keyword>
<keyword evidence="7" id="KW-1185">Reference proteome</keyword>
<proteinExistence type="predicted"/>
<keyword evidence="2 5" id="KW-0812">Transmembrane</keyword>
<gene>
    <name evidence="6" type="ORF">M9979_09455</name>
</gene>
<keyword evidence="4 5" id="KW-0472">Membrane</keyword>
<evidence type="ECO:0000256" key="5">
    <source>
        <dbReference type="SAM" id="Phobius"/>
    </source>
</evidence>
<dbReference type="RefSeq" id="WP_254289099.1">
    <property type="nucleotide sequence ID" value="NZ_JAMLDY010000009.1"/>
</dbReference>
<dbReference type="EMBL" id="JAMLDY010000009">
    <property type="protein sequence ID" value="MCP3735093.1"/>
    <property type="molecule type" value="Genomic_DNA"/>
</dbReference>
<dbReference type="SUPFAM" id="SSF161084">
    <property type="entry name" value="MAPEG domain-like"/>
    <property type="match status" value="1"/>
</dbReference>
<dbReference type="PANTHER" id="PTHR35814:SF1">
    <property type="entry name" value="GLUTATHIONE S-TRANSFERASE-RELATED"/>
    <property type="match status" value="1"/>
</dbReference>
<dbReference type="PANTHER" id="PTHR35814">
    <property type="match status" value="1"/>
</dbReference>
<evidence type="ECO:0000313" key="7">
    <source>
        <dbReference type="Proteomes" id="UP001139486"/>
    </source>
</evidence>
<reference evidence="6" key="1">
    <citation type="submission" date="2022-05" db="EMBL/GenBank/DDBJ databases">
        <title>Sphingomonas sp. strain RP10 Genome sequencing and assembly.</title>
        <authorList>
            <person name="Kim I."/>
        </authorList>
    </citation>
    <scope>NUCLEOTIDE SEQUENCE</scope>
    <source>
        <strain evidence="6">RP10</strain>
    </source>
</reference>